<protein>
    <submittedName>
        <fullName evidence="2">Protein FAM200B-like</fullName>
    </submittedName>
</protein>
<dbReference type="Proteomes" id="UP000478052">
    <property type="component" value="Unassembled WGS sequence"/>
</dbReference>
<evidence type="ECO:0000259" key="1">
    <source>
        <dbReference type="Pfam" id="PF05699"/>
    </source>
</evidence>
<keyword evidence="3" id="KW-1185">Reference proteome</keyword>
<feature type="domain" description="HAT C-terminal dimerisation" evidence="1">
    <location>
        <begin position="551"/>
        <end position="607"/>
    </location>
</feature>
<name>A0A6G0WZB9_APHCR</name>
<dbReference type="GO" id="GO:0046983">
    <property type="term" value="F:protein dimerization activity"/>
    <property type="evidence" value="ECO:0007669"/>
    <property type="project" value="InterPro"/>
</dbReference>
<reference evidence="2 3" key="1">
    <citation type="submission" date="2019-08" db="EMBL/GenBank/DDBJ databases">
        <title>Whole genome of Aphis craccivora.</title>
        <authorList>
            <person name="Voronova N.V."/>
            <person name="Shulinski R.S."/>
            <person name="Bandarenka Y.V."/>
            <person name="Zhorov D.G."/>
            <person name="Warner D."/>
        </authorList>
    </citation>
    <scope>NUCLEOTIDE SEQUENCE [LARGE SCALE GENOMIC DNA]</scope>
    <source>
        <strain evidence="2">180601</strain>
        <tissue evidence="2">Whole Body</tissue>
    </source>
</reference>
<dbReference type="AlphaFoldDB" id="A0A6G0WZB9"/>
<evidence type="ECO:0000313" key="3">
    <source>
        <dbReference type="Proteomes" id="UP000478052"/>
    </source>
</evidence>
<dbReference type="InterPro" id="IPR008906">
    <property type="entry name" value="HATC_C_dom"/>
</dbReference>
<dbReference type="EMBL" id="VUJU01008286">
    <property type="protein sequence ID" value="KAF0732912.1"/>
    <property type="molecule type" value="Genomic_DNA"/>
</dbReference>
<accession>A0A6G0WZB9</accession>
<evidence type="ECO:0000313" key="2">
    <source>
        <dbReference type="EMBL" id="KAF0732912.1"/>
    </source>
</evidence>
<proteinExistence type="predicted"/>
<dbReference type="InterPro" id="IPR012337">
    <property type="entry name" value="RNaseH-like_sf"/>
</dbReference>
<organism evidence="2 3">
    <name type="scientific">Aphis craccivora</name>
    <name type="common">Cowpea aphid</name>
    <dbReference type="NCBI Taxonomy" id="307492"/>
    <lineage>
        <taxon>Eukaryota</taxon>
        <taxon>Metazoa</taxon>
        <taxon>Ecdysozoa</taxon>
        <taxon>Arthropoda</taxon>
        <taxon>Hexapoda</taxon>
        <taxon>Insecta</taxon>
        <taxon>Pterygota</taxon>
        <taxon>Neoptera</taxon>
        <taxon>Paraneoptera</taxon>
        <taxon>Hemiptera</taxon>
        <taxon>Sternorrhyncha</taxon>
        <taxon>Aphidomorpha</taxon>
        <taxon>Aphidoidea</taxon>
        <taxon>Aphididae</taxon>
        <taxon>Aphidini</taxon>
        <taxon>Aphis</taxon>
        <taxon>Aphis</taxon>
    </lineage>
</organism>
<sequence length="632" mass="72478">MDDNDDIYKTPPKKQKTSKKTFKTEWMELSEFKTWLYAVQDDCTKARCKACQVYLNCGKSELQKHAAGKKRIQNLKSIQTSQPITNFQGKNKIVLQSKPVKVAEIKMAALFAEHNLAFQISDHLTKVISDSFTDSTIAKEVSLNRKKCSSIVKKIIAKIETEETVSYLKNVKFSILVDESTDICDTKFMCTLVRYVSPTNGSIQTELLELIPLNATDCSAVKIYESFKLCLNQKDIPLQNIIGLGCDGANVMVGNHNSFYSHLKTDVPSVILMKCICHSAAIIASKACEHLLRSTEELLRAVASYVSGSAKRCAQLCEIQDYFNTERKKILKLANTRWLSMHQCLKSAEFILGELQNSYSKAYLLFLNYVLNCFNYFNALFQSKSILLHKLSSASVHNFLKVDCLNQTHISKINVKNPNNFLSVKNVFLGHDCENYIKDLPRSTIEQIKSTCLSFYCTAASEIKSRLPIDNPLYTELQFIDHTKILDSNNDWNDFEFKILSDKYKDLLQSYSLEFEWHKLRVSFTETEKTKLLSYKIDEFWHYISNLKDFKDEVMFPNLSKLAKICLTLPHSNAEAERIFSIVTDVKTKKRNRLGNDTLNSICVVRSSFSSKNIDCTNFQSIWQFLRFFKDL</sequence>
<dbReference type="PANTHER" id="PTHR37162:SF1">
    <property type="entry name" value="BED-TYPE DOMAIN-CONTAINING PROTEIN"/>
    <property type="match status" value="1"/>
</dbReference>
<dbReference type="Pfam" id="PF05699">
    <property type="entry name" value="Dimer_Tnp_hAT"/>
    <property type="match status" value="1"/>
</dbReference>
<comment type="caution">
    <text evidence="2">The sequence shown here is derived from an EMBL/GenBank/DDBJ whole genome shotgun (WGS) entry which is preliminary data.</text>
</comment>
<gene>
    <name evidence="2" type="ORF">FWK35_00032948</name>
</gene>
<dbReference type="SUPFAM" id="SSF53098">
    <property type="entry name" value="Ribonuclease H-like"/>
    <property type="match status" value="1"/>
</dbReference>
<dbReference type="PANTHER" id="PTHR37162">
    <property type="entry name" value="HAT FAMILY DIMERISATION DOMAINCONTAINING PROTEIN-RELATED"/>
    <property type="match status" value="1"/>
</dbReference>
<dbReference type="OrthoDB" id="6618012at2759"/>